<dbReference type="RefSeq" id="WP_363798512.1">
    <property type="nucleotide sequence ID" value="NZ_CP159925.1"/>
</dbReference>
<reference evidence="3" key="1">
    <citation type="submission" date="2024-06" db="EMBL/GenBank/DDBJ databases">
        <authorList>
            <person name="Li S."/>
        </authorList>
    </citation>
    <scope>NUCLEOTIDE SEQUENCE</scope>
    <source>
        <strain evidence="3">SR10</strain>
    </source>
</reference>
<organism evidence="3">
    <name type="scientific">Lysobacter firmicutimachus</name>
    <dbReference type="NCBI Taxonomy" id="1792846"/>
    <lineage>
        <taxon>Bacteria</taxon>
        <taxon>Pseudomonadati</taxon>
        <taxon>Pseudomonadota</taxon>
        <taxon>Gammaproteobacteria</taxon>
        <taxon>Lysobacterales</taxon>
        <taxon>Lysobacteraceae</taxon>
        <taxon>Lysobacter</taxon>
    </lineage>
</organism>
<feature type="region of interest" description="Disordered" evidence="1">
    <location>
        <begin position="134"/>
        <end position="159"/>
    </location>
</feature>
<dbReference type="Gene3D" id="3.30.1150.10">
    <property type="match status" value="1"/>
</dbReference>
<evidence type="ECO:0000256" key="2">
    <source>
        <dbReference type="SAM" id="SignalP"/>
    </source>
</evidence>
<dbReference type="AlphaFoldDB" id="A0AAU8MV25"/>
<dbReference type="SUPFAM" id="SSF74653">
    <property type="entry name" value="TolA/TonB C-terminal domain"/>
    <property type="match status" value="1"/>
</dbReference>
<accession>A0AAU8MV25</accession>
<dbReference type="EMBL" id="CP159925">
    <property type="protein sequence ID" value="XCO75464.1"/>
    <property type="molecule type" value="Genomic_DNA"/>
</dbReference>
<evidence type="ECO:0000256" key="1">
    <source>
        <dbReference type="SAM" id="MobiDB-lite"/>
    </source>
</evidence>
<evidence type="ECO:0000313" key="3">
    <source>
        <dbReference type="EMBL" id="XCO75464.1"/>
    </source>
</evidence>
<protein>
    <recommendedName>
        <fullName evidence="4">TonB C-terminal domain-containing protein</fullName>
    </recommendedName>
</protein>
<name>A0AAU8MV25_9GAMM</name>
<feature type="signal peptide" evidence="2">
    <location>
        <begin position="1"/>
        <end position="30"/>
    </location>
</feature>
<keyword evidence="2" id="KW-0732">Signal</keyword>
<feature type="chain" id="PRO_5043470867" description="TonB C-terminal domain-containing protein" evidence="2">
    <location>
        <begin position="31"/>
        <end position="159"/>
    </location>
</feature>
<evidence type="ECO:0008006" key="4">
    <source>
        <dbReference type="Google" id="ProtNLM"/>
    </source>
</evidence>
<sequence length="159" mass="17282">MAASDGERSRLRGRGPLAAALAACAWTAAAAGPAAGPCAARPEHCTPYKAQRYAEEIQNAVLAHWQPPTGLGADRICVFELRQRPGGQVSAVTAAQPCSFDAPARESFAAAARAAQPLPYQGYEQVFRPVLRLEIRGPDPDDPPPRRWWQRLRERGKDR</sequence>
<proteinExistence type="predicted"/>
<gene>
    <name evidence="3" type="ORF">ABU614_01300</name>
</gene>